<reference evidence="1" key="1">
    <citation type="journal article" date="2020" name="Nature">
        <title>Giant virus diversity and host interactions through global metagenomics.</title>
        <authorList>
            <person name="Schulz F."/>
            <person name="Roux S."/>
            <person name="Paez-Espino D."/>
            <person name="Jungbluth S."/>
            <person name="Walsh D.A."/>
            <person name="Denef V.J."/>
            <person name="McMahon K.D."/>
            <person name="Konstantinidis K.T."/>
            <person name="Eloe-Fadrosh E.A."/>
            <person name="Kyrpides N.C."/>
            <person name="Woyke T."/>
        </authorList>
    </citation>
    <scope>NUCLEOTIDE SEQUENCE</scope>
    <source>
        <strain evidence="1">GVMAG-S-1074260-58</strain>
    </source>
</reference>
<name>A0A6C0JTR1_9ZZZZ</name>
<protein>
    <submittedName>
        <fullName evidence="1">Uncharacterized protein</fullName>
    </submittedName>
</protein>
<dbReference type="EMBL" id="MN740705">
    <property type="protein sequence ID" value="QHU09132.1"/>
    <property type="molecule type" value="Genomic_DNA"/>
</dbReference>
<proteinExistence type="predicted"/>
<accession>A0A6C0JTR1</accession>
<dbReference type="AlphaFoldDB" id="A0A6C0JTR1"/>
<organism evidence="1">
    <name type="scientific">viral metagenome</name>
    <dbReference type="NCBI Taxonomy" id="1070528"/>
    <lineage>
        <taxon>unclassified sequences</taxon>
        <taxon>metagenomes</taxon>
        <taxon>organismal metagenomes</taxon>
    </lineage>
</organism>
<evidence type="ECO:0000313" key="1">
    <source>
        <dbReference type="EMBL" id="QHU09132.1"/>
    </source>
</evidence>
<sequence>MTTLSDLPDEMVTHILSYNQETVLDKIKKITRLTDIKIAMDEIRLQKNKIVRSIDIKKKCIYSARYKLVNDKIYDGYMYVQRESLSKGNEYISYLNVVPSTVKRQIGSFEIISTTRYINVQNIMEYKLVTEPLPSPKFVVGQHIGCMKYRLHNVYTADHIILANSFVTGIITSIKKSSVVIRIHTEEEDLILEFLGTRPECFELD</sequence>